<dbReference type="RefSeq" id="WP_338249391.1">
    <property type="nucleotide sequence ID" value="NZ_AP028907.1"/>
</dbReference>
<evidence type="ECO:0000313" key="2">
    <source>
        <dbReference type="Proteomes" id="UP001341135"/>
    </source>
</evidence>
<keyword evidence="2" id="KW-1185">Reference proteome</keyword>
<organism evidence="1 2">
    <name type="scientific">Pyrodictium abyssi</name>
    <dbReference type="NCBI Taxonomy" id="54256"/>
    <lineage>
        <taxon>Archaea</taxon>
        <taxon>Thermoproteota</taxon>
        <taxon>Thermoprotei</taxon>
        <taxon>Desulfurococcales</taxon>
        <taxon>Pyrodictiaceae</taxon>
        <taxon>Pyrodictium</taxon>
    </lineage>
</organism>
<reference evidence="1 2" key="1">
    <citation type="submission" date="2023-09" db="EMBL/GenBank/DDBJ databases">
        <title>Pyrofollis japonicus gen. nov. sp. nov., a novel member of the family Pyrodictiaceae isolated from the Iheya North hydrothermal field.</title>
        <authorList>
            <person name="Miyazaki U."/>
            <person name="Sanari M."/>
            <person name="Tame A."/>
            <person name="Kitajima M."/>
            <person name="Okamoto A."/>
            <person name="Sawayama S."/>
            <person name="Miyazaki J."/>
            <person name="Takai K."/>
            <person name="Nakagawa S."/>
        </authorList>
    </citation>
    <scope>NUCLEOTIDE SEQUENCE [LARGE SCALE GENOMIC DNA]</scope>
    <source>
        <strain evidence="1 2">AV2</strain>
    </source>
</reference>
<accession>A0ABM8IZ91</accession>
<dbReference type="GeneID" id="89289826"/>
<dbReference type="EMBL" id="AP028907">
    <property type="protein sequence ID" value="BES82249.1"/>
    <property type="molecule type" value="Genomic_DNA"/>
</dbReference>
<evidence type="ECO:0008006" key="3">
    <source>
        <dbReference type="Google" id="ProtNLM"/>
    </source>
</evidence>
<gene>
    <name evidence="1" type="ORF">PABY_18160</name>
</gene>
<name>A0ABM8IZ91_9CREN</name>
<dbReference type="Proteomes" id="UP001341135">
    <property type="component" value="Chromosome"/>
</dbReference>
<proteinExistence type="predicted"/>
<evidence type="ECO:0000313" key="1">
    <source>
        <dbReference type="EMBL" id="BES82249.1"/>
    </source>
</evidence>
<protein>
    <recommendedName>
        <fullName evidence="3">Transcriptional regulator</fullName>
    </recommendedName>
</protein>
<sequence>MGCPLATQLWLRTVERRLQVLWALLAYGQQDAYSVASNIAVCFEKEPMALLPGVHANAEALERLWLVEATRPGVYRLTPLGVLVAWRLCSGDYCSTLLAARELERGESLLRGLSVAAALAYVLAYSEDPAAVLARLGRGGVVDHSDPVAEVVLRPGGAPLVEVDQDYPCSCMDVGQLGDPEQAAILALDSPREFYEEAEHAGLLLMHGRRLGELVERCRDVMRTGPCEPGFEAILEDATGLNGVSLVEFAHRHGCASVLAPARAAALAVASAVLDEILGVASSRHVLLDTLTVLYNSFRETLSPLLRGYIADVLAAVLVGELEQSLGLAVSLLSMHPELAELIAGSRREAVARLARVLEAVLAQPPRARRGRRLDAAG</sequence>